<gene>
    <name evidence="1" type="ORF">MLD38_016785</name>
</gene>
<dbReference type="Proteomes" id="UP001057402">
    <property type="component" value="Chromosome 5"/>
</dbReference>
<organism evidence="1 2">
    <name type="scientific">Melastoma candidum</name>
    <dbReference type="NCBI Taxonomy" id="119954"/>
    <lineage>
        <taxon>Eukaryota</taxon>
        <taxon>Viridiplantae</taxon>
        <taxon>Streptophyta</taxon>
        <taxon>Embryophyta</taxon>
        <taxon>Tracheophyta</taxon>
        <taxon>Spermatophyta</taxon>
        <taxon>Magnoliopsida</taxon>
        <taxon>eudicotyledons</taxon>
        <taxon>Gunneridae</taxon>
        <taxon>Pentapetalae</taxon>
        <taxon>rosids</taxon>
        <taxon>malvids</taxon>
        <taxon>Myrtales</taxon>
        <taxon>Melastomataceae</taxon>
        <taxon>Melastomatoideae</taxon>
        <taxon>Melastomateae</taxon>
        <taxon>Melastoma</taxon>
    </lineage>
</organism>
<keyword evidence="2" id="KW-1185">Reference proteome</keyword>
<reference evidence="2" key="1">
    <citation type="journal article" date="2023" name="Front. Plant Sci.">
        <title>Chromosomal-level genome assembly of Melastoma candidum provides insights into trichome evolution.</title>
        <authorList>
            <person name="Zhong Y."/>
            <person name="Wu W."/>
            <person name="Sun C."/>
            <person name="Zou P."/>
            <person name="Liu Y."/>
            <person name="Dai S."/>
            <person name="Zhou R."/>
        </authorList>
    </citation>
    <scope>NUCLEOTIDE SEQUENCE [LARGE SCALE GENOMIC DNA]</scope>
</reference>
<evidence type="ECO:0000313" key="2">
    <source>
        <dbReference type="Proteomes" id="UP001057402"/>
    </source>
</evidence>
<accession>A0ACB9QNI5</accession>
<proteinExistence type="predicted"/>
<sequence length="161" mass="17306">MLRDLNMSLSVLLFLALFWMCSSSSDTLRASQSFKDGDLLVSRGGKFAFGFFSPGDSGRCFVGIWYAALPVQTVVWVANRENTLGDTSGALSIDVRGDLVLLRQNGSALLWSTNVSSSLVASSSSPVIQLLDSGNLVLQMLRMRAILTPSTSHVGCHVGCR</sequence>
<name>A0ACB9QNI5_9MYRT</name>
<dbReference type="EMBL" id="CM042884">
    <property type="protein sequence ID" value="KAI4368199.1"/>
    <property type="molecule type" value="Genomic_DNA"/>
</dbReference>
<evidence type="ECO:0000313" key="1">
    <source>
        <dbReference type="EMBL" id="KAI4368199.1"/>
    </source>
</evidence>
<comment type="caution">
    <text evidence="1">The sequence shown here is derived from an EMBL/GenBank/DDBJ whole genome shotgun (WGS) entry which is preliminary data.</text>
</comment>
<protein>
    <submittedName>
        <fullName evidence="1">Uncharacterized protein</fullName>
    </submittedName>
</protein>